<keyword evidence="3" id="KW-1185">Reference proteome</keyword>
<feature type="domain" description="Endonuclease/exonuclease/phosphatase" evidence="1">
    <location>
        <begin position="4"/>
        <end position="59"/>
    </location>
</feature>
<dbReference type="InterPro" id="IPR005135">
    <property type="entry name" value="Endo/exonuclease/phosphatase"/>
</dbReference>
<dbReference type="OrthoDB" id="10065625at2759"/>
<dbReference type="Gene3D" id="3.60.10.10">
    <property type="entry name" value="Endonuclease/exonuclease/phosphatase"/>
    <property type="match status" value="1"/>
</dbReference>
<dbReference type="InterPro" id="IPR036691">
    <property type="entry name" value="Endo/exonu/phosph_ase_sf"/>
</dbReference>
<dbReference type="Pfam" id="PF03372">
    <property type="entry name" value="Exo_endo_phos"/>
    <property type="match status" value="1"/>
</dbReference>
<accession>A0A8X6I3N7</accession>
<evidence type="ECO:0000259" key="1">
    <source>
        <dbReference type="Pfam" id="PF03372"/>
    </source>
</evidence>
<reference evidence="2" key="1">
    <citation type="submission" date="2020-08" db="EMBL/GenBank/DDBJ databases">
        <title>Multicomponent nature underlies the extraordinary mechanical properties of spider dragline silk.</title>
        <authorList>
            <person name="Kono N."/>
            <person name="Nakamura H."/>
            <person name="Mori M."/>
            <person name="Yoshida Y."/>
            <person name="Ohtoshi R."/>
            <person name="Malay A.D."/>
            <person name="Moran D.A.P."/>
            <person name="Tomita M."/>
            <person name="Numata K."/>
            <person name="Arakawa K."/>
        </authorList>
    </citation>
    <scope>NUCLEOTIDE SEQUENCE</scope>
</reference>
<dbReference type="GO" id="GO:0003824">
    <property type="term" value="F:catalytic activity"/>
    <property type="evidence" value="ECO:0007669"/>
    <property type="project" value="InterPro"/>
</dbReference>
<dbReference type="Proteomes" id="UP000886998">
    <property type="component" value="Unassembled WGS sequence"/>
</dbReference>
<dbReference type="EMBL" id="BMAV01024006">
    <property type="protein sequence ID" value="GFS29421.1"/>
    <property type="molecule type" value="Genomic_DNA"/>
</dbReference>
<comment type="caution">
    <text evidence="2">The sequence shown here is derived from an EMBL/GenBank/DDBJ whole genome shotgun (WGS) entry which is preliminary data.</text>
</comment>
<dbReference type="AlphaFoldDB" id="A0A8X6I3N7"/>
<organism evidence="2 3">
    <name type="scientific">Trichonephila inaurata madagascariensis</name>
    <dbReference type="NCBI Taxonomy" id="2747483"/>
    <lineage>
        <taxon>Eukaryota</taxon>
        <taxon>Metazoa</taxon>
        <taxon>Ecdysozoa</taxon>
        <taxon>Arthropoda</taxon>
        <taxon>Chelicerata</taxon>
        <taxon>Arachnida</taxon>
        <taxon>Araneae</taxon>
        <taxon>Araneomorphae</taxon>
        <taxon>Entelegynae</taxon>
        <taxon>Araneoidea</taxon>
        <taxon>Nephilidae</taxon>
        <taxon>Trichonephila</taxon>
        <taxon>Trichonephila inaurata</taxon>
    </lineage>
</organism>
<dbReference type="SUPFAM" id="SSF56219">
    <property type="entry name" value="DNase I-like"/>
    <property type="match status" value="1"/>
</dbReference>
<sequence>MKVKLDQLLELADTHNAQIIAIQETKLEEQMKLNIKEFHIYRVDRPNRGGGGLALLIRDVWSIAKSLSRDRPQVEVCNAILTADGFPPNDERATANILSSHYQK</sequence>
<gene>
    <name evidence="2" type="ORF">TNIN_151201</name>
</gene>
<evidence type="ECO:0000313" key="3">
    <source>
        <dbReference type="Proteomes" id="UP000886998"/>
    </source>
</evidence>
<protein>
    <recommendedName>
        <fullName evidence="1">Endonuclease/exonuclease/phosphatase domain-containing protein</fullName>
    </recommendedName>
</protein>
<proteinExistence type="predicted"/>
<name>A0A8X6I3N7_9ARAC</name>
<evidence type="ECO:0000313" key="2">
    <source>
        <dbReference type="EMBL" id="GFS29421.1"/>
    </source>
</evidence>